<organism evidence="1">
    <name type="scientific">marine sediment metagenome</name>
    <dbReference type="NCBI Taxonomy" id="412755"/>
    <lineage>
        <taxon>unclassified sequences</taxon>
        <taxon>metagenomes</taxon>
        <taxon>ecological metagenomes</taxon>
    </lineage>
</organism>
<dbReference type="EMBL" id="LAZR01061674">
    <property type="protein sequence ID" value="KKK63102.1"/>
    <property type="molecule type" value="Genomic_DNA"/>
</dbReference>
<dbReference type="AlphaFoldDB" id="A0A0F8X1Y3"/>
<reference evidence="1" key="1">
    <citation type="journal article" date="2015" name="Nature">
        <title>Complex archaea that bridge the gap between prokaryotes and eukaryotes.</title>
        <authorList>
            <person name="Spang A."/>
            <person name="Saw J.H."/>
            <person name="Jorgensen S.L."/>
            <person name="Zaremba-Niedzwiedzka K."/>
            <person name="Martijn J."/>
            <person name="Lind A.E."/>
            <person name="van Eijk R."/>
            <person name="Schleper C."/>
            <person name="Guy L."/>
            <person name="Ettema T.J."/>
        </authorList>
    </citation>
    <scope>NUCLEOTIDE SEQUENCE</scope>
</reference>
<sequence length="66" mass="7820">MTGFIDEDIREIADKRDWSDETLFQFAHDFIYNEGIMGSFIEFLAERAQLESFHDRLKEMKASGNR</sequence>
<proteinExistence type="predicted"/>
<accession>A0A0F8X1Y3</accession>
<comment type="caution">
    <text evidence="1">The sequence shown here is derived from an EMBL/GenBank/DDBJ whole genome shotgun (WGS) entry which is preliminary data.</text>
</comment>
<protein>
    <submittedName>
        <fullName evidence="1">Uncharacterized protein</fullName>
    </submittedName>
</protein>
<evidence type="ECO:0000313" key="1">
    <source>
        <dbReference type="EMBL" id="KKK63102.1"/>
    </source>
</evidence>
<name>A0A0F8X1Y3_9ZZZZ</name>
<gene>
    <name evidence="1" type="ORF">LCGC14_2997700</name>
</gene>